<feature type="compositionally biased region" description="Basic and acidic residues" evidence="1">
    <location>
        <begin position="29"/>
        <end position="41"/>
    </location>
</feature>
<feature type="region of interest" description="Disordered" evidence="1">
    <location>
        <begin position="23"/>
        <end position="119"/>
    </location>
</feature>
<feature type="compositionally biased region" description="Pro residues" evidence="1">
    <location>
        <begin position="52"/>
        <end position="69"/>
    </location>
</feature>
<evidence type="ECO:0000313" key="4">
    <source>
        <dbReference type="Proteomes" id="UP001360953"/>
    </source>
</evidence>
<dbReference type="Pfam" id="PF22514">
    <property type="entry name" value="EXPB1_D1"/>
    <property type="match status" value="1"/>
</dbReference>
<dbReference type="SUPFAM" id="SSF50685">
    <property type="entry name" value="Barwin-like endoglucanases"/>
    <property type="match status" value="1"/>
</dbReference>
<feature type="signal peptide" evidence="2">
    <location>
        <begin position="1"/>
        <end position="20"/>
    </location>
</feature>
<gene>
    <name evidence="3" type="ORF">J3D65DRAFT_136707</name>
</gene>
<organism evidence="3 4">
    <name type="scientific">Phyllosticta citribraziliensis</name>
    <dbReference type="NCBI Taxonomy" id="989973"/>
    <lineage>
        <taxon>Eukaryota</taxon>
        <taxon>Fungi</taxon>
        <taxon>Dikarya</taxon>
        <taxon>Ascomycota</taxon>
        <taxon>Pezizomycotina</taxon>
        <taxon>Dothideomycetes</taxon>
        <taxon>Dothideomycetes incertae sedis</taxon>
        <taxon>Botryosphaeriales</taxon>
        <taxon>Phyllostictaceae</taxon>
        <taxon>Phyllosticta</taxon>
    </lineage>
</organism>
<accession>A0ABR1L6A7</accession>
<keyword evidence="2" id="KW-0732">Signal</keyword>
<dbReference type="Gene3D" id="2.40.40.10">
    <property type="entry name" value="RlpA-like domain"/>
    <property type="match status" value="1"/>
</dbReference>
<comment type="caution">
    <text evidence="3">The sequence shown here is derived from an EMBL/GenBank/DDBJ whole genome shotgun (WGS) entry which is preliminary data.</text>
</comment>
<evidence type="ECO:0000256" key="2">
    <source>
        <dbReference type="SAM" id="SignalP"/>
    </source>
</evidence>
<sequence>MILSRAVFVLILALLGYVSAQCYEQPGGGDRRPVVRVKDNEGGVVRSRPQNKQPPPEQKPPPQQQPPPQGGGNQGGGGGGGVRGGGGGGGGGGQGGGGGGGPGPKGTKGKNEGPGSDLGRIKVTMTVYGSKDQNGSGNCVKKQACGIFASSGFSAAASQNIYGAGAGQGTGPACGNCWNVTAEQDSSKNPLPGGPKTITVVVDNLCPPGGNPICAMPDLKSTNQYGANANFDLCSDSGAQDAMFGSGSSIGLGIGFAERVDCALWQGKIDGQAWN</sequence>
<feature type="compositionally biased region" description="Gly residues" evidence="1">
    <location>
        <begin position="70"/>
        <end position="106"/>
    </location>
</feature>
<dbReference type="EMBL" id="JBBPEH010000013">
    <property type="protein sequence ID" value="KAK7530770.1"/>
    <property type="molecule type" value="Genomic_DNA"/>
</dbReference>
<feature type="chain" id="PRO_5046616565" description="Cellulase" evidence="2">
    <location>
        <begin position="21"/>
        <end position="275"/>
    </location>
</feature>
<evidence type="ECO:0000256" key="1">
    <source>
        <dbReference type="SAM" id="MobiDB-lite"/>
    </source>
</evidence>
<evidence type="ECO:0000313" key="3">
    <source>
        <dbReference type="EMBL" id="KAK7530770.1"/>
    </source>
</evidence>
<dbReference type="GeneID" id="92026849"/>
<dbReference type="RefSeq" id="XP_066650843.1">
    <property type="nucleotide sequence ID" value="XM_066793943.1"/>
</dbReference>
<keyword evidence="4" id="KW-1185">Reference proteome</keyword>
<evidence type="ECO:0008006" key="5">
    <source>
        <dbReference type="Google" id="ProtNLM"/>
    </source>
</evidence>
<protein>
    <recommendedName>
        <fullName evidence="5">Cellulase</fullName>
    </recommendedName>
</protein>
<dbReference type="Proteomes" id="UP001360953">
    <property type="component" value="Unassembled WGS sequence"/>
</dbReference>
<dbReference type="InterPro" id="IPR036908">
    <property type="entry name" value="RlpA-like_sf"/>
</dbReference>
<name>A0ABR1L6A7_9PEZI</name>
<proteinExistence type="predicted"/>
<reference evidence="3 4" key="1">
    <citation type="submission" date="2024-04" db="EMBL/GenBank/DDBJ databases">
        <title>Phyllosticta paracitricarpa is synonymous to the EU quarantine fungus P. citricarpa based on phylogenomic analyses.</title>
        <authorList>
            <consortium name="Lawrence Berkeley National Laboratory"/>
            <person name="Van ingen-buijs V.A."/>
            <person name="Van westerhoven A.C."/>
            <person name="Haridas S."/>
            <person name="Skiadas P."/>
            <person name="Martin F."/>
            <person name="Groenewald J.Z."/>
            <person name="Crous P.W."/>
            <person name="Seidl M.F."/>
        </authorList>
    </citation>
    <scope>NUCLEOTIDE SEQUENCE [LARGE SCALE GENOMIC DNA]</scope>
    <source>
        <strain evidence="3 4">CPC 17464</strain>
    </source>
</reference>